<evidence type="ECO:0000313" key="5">
    <source>
        <dbReference type="EMBL" id="KAD4384851.1"/>
    </source>
</evidence>
<dbReference type="Pfam" id="PF00013">
    <property type="entry name" value="KH_1"/>
    <property type="match status" value="2"/>
</dbReference>
<feature type="compositionally biased region" description="Pro residues" evidence="3">
    <location>
        <begin position="511"/>
        <end position="528"/>
    </location>
</feature>
<feature type="compositionally biased region" description="Low complexity" evidence="3">
    <location>
        <begin position="599"/>
        <end position="625"/>
    </location>
</feature>
<dbReference type="InterPro" id="IPR036612">
    <property type="entry name" value="KH_dom_type_1_sf"/>
</dbReference>
<comment type="caution">
    <text evidence="5">The sequence shown here is derived from an EMBL/GenBank/DDBJ whole genome shotgun (WGS) entry which is preliminary data.</text>
</comment>
<dbReference type="OrthoDB" id="5204190at2759"/>
<dbReference type="Gene3D" id="3.30.1370.10">
    <property type="entry name" value="K Homology domain, type 1"/>
    <property type="match status" value="2"/>
</dbReference>
<sequence length="625" mass="64691">MADDAQYTSIGDFTTGKRKYDDSTTPPQPPSTRRQTGFSAPIIHSQSPDSGSVYNSVPPPVDEIELAKQRAQEIAARLFNNAEAKRPKFENGGGGYDSNDNKGFSSGTADYGQKPYFSTQSAPSVYGYGGPGKKIDIPNGRVGVIIGKGGETIKYLQLQSGAKIQVTRDMDADPHSLTRAVEITGTSEAIAKAEQLIKEVLAEAESGGSGIVSRRLPGQQGGTEQFVMQVPNNKVGLIIGKGGETIKSMQASSGARIQVIPLHLPPGDTSTERTVQIDGSSDQIEAAKQLVNEVISENRLRNPMGSGGFSQQGYQARPQTNWAPPTSQMQQQGYVYMQPGAYPGQPSQYTQPPYGGYPRQQTSGGYATGWDQSAGGAAPAQQTAQGGGGYDYYNQQQAPQTQPPGGPSGPTDGSTYGYSQQGQTYGQDGYGAYGAPQSGYGQSQGGYDQQSYANPTSGYNAPSETTEGQTGSYGAHGDSANQAPPPTSASQSGYAQPVYGAVPPTSQPGYGAPPPSGYGGYGPPPTQKPPTYGQQSPQGGYAQPAPYGGGYAQADASGQRPPPAYGVGGYAQAPYGQQPPAYGSSYGSGYPQQPPPAYSGDGAAPASQASQSSGGSAVAKASPQS</sequence>
<feature type="compositionally biased region" description="Polar residues" evidence="3">
    <location>
        <begin position="453"/>
        <end position="472"/>
    </location>
</feature>
<dbReference type="GO" id="GO:0003723">
    <property type="term" value="F:RNA binding"/>
    <property type="evidence" value="ECO:0007669"/>
    <property type="project" value="UniProtKB-UniRule"/>
</dbReference>
<feature type="compositionally biased region" description="Low complexity" evidence="3">
    <location>
        <begin position="433"/>
        <end position="452"/>
    </location>
</feature>
<dbReference type="CDD" id="cd00105">
    <property type="entry name" value="KH-I"/>
    <property type="match status" value="1"/>
</dbReference>
<feature type="region of interest" description="Disordered" evidence="3">
    <location>
        <begin position="1"/>
        <end position="59"/>
    </location>
</feature>
<feature type="domain" description="K Homology" evidence="4">
    <location>
        <begin position="129"/>
        <end position="202"/>
    </location>
</feature>
<evidence type="ECO:0000256" key="1">
    <source>
        <dbReference type="ARBA" id="ARBA00022737"/>
    </source>
</evidence>
<evidence type="ECO:0000256" key="3">
    <source>
        <dbReference type="SAM" id="MobiDB-lite"/>
    </source>
</evidence>
<keyword evidence="6" id="KW-1185">Reference proteome</keyword>
<evidence type="ECO:0000313" key="6">
    <source>
        <dbReference type="Proteomes" id="UP000326396"/>
    </source>
</evidence>
<dbReference type="InterPro" id="IPR004088">
    <property type="entry name" value="KH_dom_type_1"/>
</dbReference>
<dbReference type="EMBL" id="SZYD01000013">
    <property type="protein sequence ID" value="KAD4384851.1"/>
    <property type="molecule type" value="Genomic_DNA"/>
</dbReference>
<dbReference type="Proteomes" id="UP000326396">
    <property type="component" value="Linkage Group LG3"/>
</dbReference>
<feature type="compositionally biased region" description="Low complexity" evidence="3">
    <location>
        <begin position="409"/>
        <end position="427"/>
    </location>
</feature>
<feature type="compositionally biased region" description="Low complexity" evidence="3">
    <location>
        <begin position="529"/>
        <end position="546"/>
    </location>
</feature>
<name>A0A5N6N6D4_9ASTR</name>
<feature type="region of interest" description="Disordered" evidence="3">
    <location>
        <begin position="297"/>
        <end position="625"/>
    </location>
</feature>
<feature type="domain" description="K Homology" evidence="4">
    <location>
        <begin position="222"/>
        <end position="296"/>
    </location>
</feature>
<feature type="compositionally biased region" description="Polar residues" evidence="3">
    <location>
        <begin position="311"/>
        <end position="333"/>
    </location>
</feature>
<organism evidence="5 6">
    <name type="scientific">Mikania micrantha</name>
    <name type="common">bitter vine</name>
    <dbReference type="NCBI Taxonomy" id="192012"/>
    <lineage>
        <taxon>Eukaryota</taxon>
        <taxon>Viridiplantae</taxon>
        <taxon>Streptophyta</taxon>
        <taxon>Embryophyta</taxon>
        <taxon>Tracheophyta</taxon>
        <taxon>Spermatophyta</taxon>
        <taxon>Magnoliopsida</taxon>
        <taxon>eudicotyledons</taxon>
        <taxon>Gunneridae</taxon>
        <taxon>Pentapetalae</taxon>
        <taxon>asterids</taxon>
        <taxon>campanulids</taxon>
        <taxon>Asterales</taxon>
        <taxon>Asteraceae</taxon>
        <taxon>Asteroideae</taxon>
        <taxon>Heliantheae alliance</taxon>
        <taxon>Eupatorieae</taxon>
        <taxon>Mikania</taxon>
    </lineage>
</organism>
<dbReference type="FunFam" id="3.30.1370.10:FF:000093">
    <property type="entry name" value="KH domain-containing protein"/>
    <property type="match status" value="1"/>
</dbReference>
<dbReference type="InterPro" id="IPR004087">
    <property type="entry name" value="KH_dom"/>
</dbReference>
<proteinExistence type="predicted"/>
<feature type="compositionally biased region" description="Low complexity" evidence="3">
    <location>
        <begin position="372"/>
        <end position="384"/>
    </location>
</feature>
<dbReference type="SMART" id="SM00322">
    <property type="entry name" value="KH"/>
    <property type="match status" value="2"/>
</dbReference>
<feature type="compositionally biased region" description="Low complexity" evidence="3">
    <location>
        <begin position="391"/>
        <end position="400"/>
    </location>
</feature>
<dbReference type="SUPFAM" id="SSF54791">
    <property type="entry name" value="Eukaryotic type KH-domain (KH-domain type I)"/>
    <property type="match status" value="2"/>
</dbReference>
<feature type="compositionally biased region" description="Polar residues" evidence="3">
    <location>
        <begin position="44"/>
        <end position="55"/>
    </location>
</feature>
<reference evidence="5 6" key="1">
    <citation type="submission" date="2019-05" db="EMBL/GenBank/DDBJ databases">
        <title>Mikania micrantha, genome provides insights into the molecular mechanism of rapid growth.</title>
        <authorList>
            <person name="Liu B."/>
        </authorList>
    </citation>
    <scope>NUCLEOTIDE SEQUENCE [LARGE SCALE GENOMIC DNA]</scope>
    <source>
        <strain evidence="5">NLD-2019</strain>
        <tissue evidence="5">Leaf</tissue>
    </source>
</reference>
<feature type="compositionally biased region" description="Polar residues" evidence="3">
    <location>
        <begin position="1"/>
        <end position="12"/>
    </location>
</feature>
<dbReference type="PROSITE" id="PS50084">
    <property type="entry name" value="KH_TYPE_1"/>
    <property type="match status" value="2"/>
</dbReference>
<gene>
    <name evidence="5" type="ORF">E3N88_25019</name>
</gene>
<keyword evidence="2" id="KW-0694">RNA-binding</keyword>
<accession>A0A5N6N6D4</accession>
<evidence type="ECO:0000256" key="2">
    <source>
        <dbReference type="PROSITE-ProRule" id="PRU00117"/>
    </source>
</evidence>
<dbReference type="PANTHER" id="PTHR10288">
    <property type="entry name" value="KH DOMAIN CONTAINING RNA BINDING PROTEIN"/>
    <property type="match status" value="1"/>
</dbReference>
<feature type="region of interest" description="Disordered" evidence="3">
    <location>
        <begin position="86"/>
        <end position="107"/>
    </location>
</feature>
<dbReference type="AlphaFoldDB" id="A0A5N6N6D4"/>
<keyword evidence="1" id="KW-0677">Repeat</keyword>
<protein>
    <recommendedName>
        <fullName evidence="4">K Homology domain-containing protein</fullName>
    </recommendedName>
</protein>
<evidence type="ECO:0000259" key="4">
    <source>
        <dbReference type="SMART" id="SM00322"/>
    </source>
</evidence>